<dbReference type="EMBL" id="JAJTJA010000008">
    <property type="protein sequence ID" value="KAH8695165.1"/>
    <property type="molecule type" value="Genomic_DNA"/>
</dbReference>
<reference evidence="1" key="1">
    <citation type="submission" date="2021-12" db="EMBL/GenBank/DDBJ databases">
        <title>Convergent genome expansion in fungi linked to evolution of root-endophyte symbiosis.</title>
        <authorList>
            <consortium name="DOE Joint Genome Institute"/>
            <person name="Ke Y.-H."/>
            <person name="Bonito G."/>
            <person name="Liao H.-L."/>
            <person name="Looney B."/>
            <person name="Rojas-Flechas A."/>
            <person name="Nash J."/>
            <person name="Hameed K."/>
            <person name="Schadt C."/>
            <person name="Martin F."/>
            <person name="Crous P.W."/>
            <person name="Miettinen O."/>
            <person name="Magnuson J.K."/>
            <person name="Labbe J."/>
            <person name="Jacobson D."/>
            <person name="Doktycz M.J."/>
            <person name="Veneault-Fourrey C."/>
            <person name="Kuo A."/>
            <person name="Mondo S."/>
            <person name="Calhoun S."/>
            <person name="Riley R."/>
            <person name="Ohm R."/>
            <person name="LaButti K."/>
            <person name="Andreopoulos B."/>
            <person name="Pangilinan J."/>
            <person name="Nolan M."/>
            <person name="Tritt A."/>
            <person name="Clum A."/>
            <person name="Lipzen A."/>
            <person name="Daum C."/>
            <person name="Barry K."/>
            <person name="Grigoriev I.V."/>
            <person name="Vilgalys R."/>
        </authorList>
    </citation>
    <scope>NUCLEOTIDE SEQUENCE</scope>
    <source>
        <strain evidence="1">PMI_201</strain>
    </source>
</reference>
<comment type="caution">
    <text evidence="1">The sequence shown here is derived from an EMBL/GenBank/DDBJ whole genome shotgun (WGS) entry which is preliminary data.</text>
</comment>
<dbReference type="RefSeq" id="XP_046070307.1">
    <property type="nucleotide sequence ID" value="XM_046218413.1"/>
</dbReference>
<dbReference type="AlphaFoldDB" id="A0AAD4KSS3"/>
<dbReference type="GeneID" id="70248700"/>
<gene>
    <name evidence="1" type="ORF">BGW36DRAFT_398467</name>
</gene>
<sequence length="171" mass="19429">MEEDSPEGATTTRSTRVMTLSTRAREALADTEYSTKTSKKTNGTTKVRRAADIIQDGQQSKDGNEELLLRMGRFLEKTHHELKAVKDVLGKQETPMKEVLKNQLYLVKIDNTNRTAVIDMDENILLGVTQVLRKENRVDIAKIYWLSKKDVNKAYGSMVVYTTKEATRNGY</sequence>
<protein>
    <submittedName>
        <fullName evidence="1">Uncharacterized protein</fullName>
    </submittedName>
</protein>
<evidence type="ECO:0000313" key="1">
    <source>
        <dbReference type="EMBL" id="KAH8695165.1"/>
    </source>
</evidence>
<evidence type="ECO:0000313" key="2">
    <source>
        <dbReference type="Proteomes" id="UP001201262"/>
    </source>
</evidence>
<keyword evidence="2" id="KW-1185">Reference proteome</keyword>
<dbReference type="Proteomes" id="UP001201262">
    <property type="component" value="Unassembled WGS sequence"/>
</dbReference>
<proteinExistence type="predicted"/>
<name>A0AAD4KSS3_9EURO</name>
<organism evidence="1 2">
    <name type="scientific">Talaromyces proteolyticus</name>
    <dbReference type="NCBI Taxonomy" id="1131652"/>
    <lineage>
        <taxon>Eukaryota</taxon>
        <taxon>Fungi</taxon>
        <taxon>Dikarya</taxon>
        <taxon>Ascomycota</taxon>
        <taxon>Pezizomycotina</taxon>
        <taxon>Eurotiomycetes</taxon>
        <taxon>Eurotiomycetidae</taxon>
        <taxon>Eurotiales</taxon>
        <taxon>Trichocomaceae</taxon>
        <taxon>Talaromyces</taxon>
        <taxon>Talaromyces sect. Bacilispori</taxon>
    </lineage>
</organism>
<accession>A0AAD4KSS3</accession>